<evidence type="ECO:0000256" key="3">
    <source>
        <dbReference type="ARBA" id="ARBA00022840"/>
    </source>
</evidence>
<sequence>MDQPHMVLAEAGTGVGKTLGYLAPAQAWAQKAQGKVWVSTYTRALQKQIFNDTRALFDTDSERQMKVAVRKGRENYLCLLNYQERLTAVSQTPGEAIIAGLMARWVVYSRDGDIMGGDFPTWLPSLLPVGSGAHLFQSLNPAALVDRRGECIHSACAHYRVCFVEKSIRKAKSAQIVIANHALVMAQAAYELHAAQKANLKATDDRSEEPSEVPVLSRLIFDEGHHVFEAADSAFSTALSGFETAELRRWIRGPEGRGRRGRGLEARLLDILGDREGARGAMSQAIQAAAALPGEGWSGRVAPPDGQINPIGPIENFLVAVIEQLRARSGDRGGADLGLQCDARPATDLVRERAPEAAKALAAIEAPLLALARALEDVLDEDAEHLGASERARIEGALRGLDRRARMTLPAWRSILKAIEDDDAEPSDSDPDFVDWFEATFLYGRVVDAACRRHWVDPTEPLRAAVLSPAHGVLVTSATLVDPALEDPFALAEMRTGAARLPSAPKVLRLVSPFDYANNAKAFVVTDVNKEDPRQVSAAMRELFLAAGGGGLGLFTAIRRLKAVHERIAAPLADQGLALYAQHVDPLEVGALVDIFRAEEDACLLGTDAIRDGVDVPGRSLRLLVFDRVPWPRPDVLHKARRLRFGGKGYDDAVARARISQAFGRLIRRADDRGVFVMLDAAAPTRLFSSLPEGVTLERVSLVEAIEATGAFLAKKEA</sequence>
<dbReference type="GO" id="GO:0003678">
    <property type="term" value="F:DNA helicase activity"/>
    <property type="evidence" value="ECO:0007669"/>
    <property type="project" value="TreeGrafter"/>
</dbReference>
<dbReference type="PANTHER" id="PTHR11472">
    <property type="entry name" value="DNA REPAIR DEAD HELICASE RAD3/XP-D SUBFAMILY MEMBER"/>
    <property type="match status" value="1"/>
</dbReference>
<evidence type="ECO:0000256" key="2">
    <source>
        <dbReference type="ARBA" id="ARBA00022801"/>
    </source>
</evidence>
<dbReference type="InterPro" id="IPR045028">
    <property type="entry name" value="DinG/Rad3-like"/>
</dbReference>
<dbReference type="GO" id="GO:0003676">
    <property type="term" value="F:nucleic acid binding"/>
    <property type="evidence" value="ECO:0007669"/>
    <property type="project" value="InterPro"/>
</dbReference>
<dbReference type="SMART" id="SM00491">
    <property type="entry name" value="HELICc2"/>
    <property type="match status" value="1"/>
</dbReference>
<dbReference type="Pfam" id="PF13307">
    <property type="entry name" value="Helicase_C_2"/>
    <property type="match status" value="1"/>
</dbReference>
<name>A0A258DBI5_CAUVI</name>
<keyword evidence="3" id="KW-0067">ATP-binding</keyword>
<dbReference type="InterPro" id="IPR027417">
    <property type="entry name" value="P-loop_NTPase"/>
</dbReference>
<feature type="domain" description="Helicase ATP-binding" evidence="5">
    <location>
        <begin position="1"/>
        <end position="289"/>
    </location>
</feature>
<keyword evidence="1" id="KW-0547">Nucleotide-binding</keyword>
<keyword evidence="6" id="KW-0347">Helicase</keyword>
<evidence type="ECO:0000256" key="4">
    <source>
        <dbReference type="ARBA" id="ARBA00038058"/>
    </source>
</evidence>
<reference evidence="6 7" key="1">
    <citation type="submission" date="2017-03" db="EMBL/GenBank/DDBJ databases">
        <title>Lifting the veil on microbial sulfur biogeochemistry in mining wastewaters.</title>
        <authorList>
            <person name="Kantor R.S."/>
            <person name="Colenbrander Nelson T."/>
            <person name="Marshall S."/>
            <person name="Bennett D."/>
            <person name="Apte S."/>
            <person name="Camacho D."/>
            <person name="Thomas B.C."/>
            <person name="Warren L.A."/>
            <person name="Banfield J.F."/>
        </authorList>
    </citation>
    <scope>NUCLEOTIDE SEQUENCE [LARGE SCALE GENOMIC DNA]</scope>
    <source>
        <strain evidence="6">32-67-7</strain>
    </source>
</reference>
<dbReference type="InterPro" id="IPR006555">
    <property type="entry name" value="ATP-dep_Helicase_C"/>
</dbReference>
<evidence type="ECO:0000259" key="5">
    <source>
        <dbReference type="PROSITE" id="PS51193"/>
    </source>
</evidence>
<protein>
    <submittedName>
        <fullName evidence="6">Helicase</fullName>
    </submittedName>
</protein>
<dbReference type="PROSITE" id="PS51193">
    <property type="entry name" value="HELICASE_ATP_BIND_2"/>
    <property type="match status" value="1"/>
</dbReference>
<comment type="similarity">
    <text evidence="4">Belongs to the helicase family. DinG subfamily.</text>
</comment>
<dbReference type="AlphaFoldDB" id="A0A258DBI5"/>
<dbReference type="InterPro" id="IPR014013">
    <property type="entry name" value="Helic_SF1/SF2_ATP-bd_DinG/Rad3"/>
</dbReference>
<organism evidence="6 7">
    <name type="scientific">Caulobacter vibrioides</name>
    <name type="common">Caulobacter crescentus</name>
    <dbReference type="NCBI Taxonomy" id="155892"/>
    <lineage>
        <taxon>Bacteria</taxon>
        <taxon>Pseudomonadati</taxon>
        <taxon>Pseudomonadota</taxon>
        <taxon>Alphaproteobacteria</taxon>
        <taxon>Caulobacterales</taxon>
        <taxon>Caulobacteraceae</taxon>
        <taxon>Caulobacter</taxon>
    </lineage>
</organism>
<dbReference type="Proteomes" id="UP000215616">
    <property type="component" value="Unassembled WGS sequence"/>
</dbReference>
<keyword evidence="2" id="KW-0378">Hydrolase</keyword>
<proteinExistence type="inferred from homology"/>
<dbReference type="GO" id="GO:0006139">
    <property type="term" value="P:nucleobase-containing compound metabolic process"/>
    <property type="evidence" value="ECO:0007669"/>
    <property type="project" value="InterPro"/>
</dbReference>
<dbReference type="EMBL" id="NCDQ01000067">
    <property type="protein sequence ID" value="OYX04653.1"/>
    <property type="molecule type" value="Genomic_DNA"/>
</dbReference>
<dbReference type="GO" id="GO:0005524">
    <property type="term" value="F:ATP binding"/>
    <property type="evidence" value="ECO:0007669"/>
    <property type="project" value="UniProtKB-KW"/>
</dbReference>
<dbReference type="SUPFAM" id="SSF52540">
    <property type="entry name" value="P-loop containing nucleoside triphosphate hydrolases"/>
    <property type="match status" value="2"/>
</dbReference>
<accession>A0A258DBI5</accession>
<dbReference type="InterPro" id="IPR011545">
    <property type="entry name" value="DEAD/DEAH_box_helicase_dom"/>
</dbReference>
<dbReference type="PANTHER" id="PTHR11472:SF34">
    <property type="entry name" value="REGULATOR OF TELOMERE ELONGATION HELICASE 1"/>
    <property type="match status" value="1"/>
</dbReference>
<comment type="caution">
    <text evidence="6">The sequence shown here is derived from an EMBL/GenBank/DDBJ whole genome shotgun (WGS) entry which is preliminary data.</text>
</comment>
<evidence type="ECO:0000256" key="1">
    <source>
        <dbReference type="ARBA" id="ARBA00022741"/>
    </source>
</evidence>
<gene>
    <name evidence="6" type="ORF">B7Z12_05890</name>
</gene>
<dbReference type="Gene3D" id="3.40.50.300">
    <property type="entry name" value="P-loop containing nucleotide triphosphate hydrolases"/>
    <property type="match status" value="2"/>
</dbReference>
<evidence type="ECO:0000313" key="6">
    <source>
        <dbReference type="EMBL" id="OYX04653.1"/>
    </source>
</evidence>
<dbReference type="Pfam" id="PF00270">
    <property type="entry name" value="DEAD"/>
    <property type="match status" value="1"/>
</dbReference>
<evidence type="ECO:0000313" key="7">
    <source>
        <dbReference type="Proteomes" id="UP000215616"/>
    </source>
</evidence>
<dbReference type="GO" id="GO:0016818">
    <property type="term" value="F:hydrolase activity, acting on acid anhydrides, in phosphorus-containing anhydrides"/>
    <property type="evidence" value="ECO:0007669"/>
    <property type="project" value="InterPro"/>
</dbReference>